<dbReference type="InterPro" id="IPR012394">
    <property type="entry name" value="Aldehyde_DH_NAD(P)"/>
</dbReference>
<reference evidence="9" key="1">
    <citation type="submission" date="2016-11" db="EMBL/GenBank/DDBJ databases">
        <authorList>
            <person name="Varghese N."/>
            <person name="Submissions S."/>
        </authorList>
    </citation>
    <scope>NUCLEOTIDE SEQUENCE [LARGE SCALE GENOMIC DNA]</scope>
    <source>
        <strain evidence="9">USBA-503</strain>
    </source>
</reference>
<dbReference type="InterPro" id="IPR015590">
    <property type="entry name" value="Aldehyde_DH_dom"/>
</dbReference>
<feature type="domain" description="Aldehyde dehydrogenase" evidence="7">
    <location>
        <begin position="20"/>
        <end position="453"/>
    </location>
</feature>
<dbReference type="Gene3D" id="3.40.309.10">
    <property type="entry name" value="Aldehyde Dehydrogenase, Chain A, domain 2"/>
    <property type="match status" value="1"/>
</dbReference>
<comment type="similarity">
    <text evidence="1 3 6">Belongs to the aldehyde dehydrogenase family.</text>
</comment>
<accession>A0A1M6QQX3</accession>
<dbReference type="GO" id="GO:0006081">
    <property type="term" value="P:aldehyde metabolic process"/>
    <property type="evidence" value="ECO:0007669"/>
    <property type="project" value="InterPro"/>
</dbReference>
<dbReference type="GO" id="GO:0016620">
    <property type="term" value="F:oxidoreductase activity, acting on the aldehyde or oxo group of donors, NAD or NADP as acceptor"/>
    <property type="evidence" value="ECO:0007669"/>
    <property type="project" value="InterPro"/>
</dbReference>
<evidence type="ECO:0000256" key="3">
    <source>
        <dbReference type="PIRNR" id="PIRNR036492"/>
    </source>
</evidence>
<dbReference type="InterPro" id="IPR029510">
    <property type="entry name" value="Ald_DH_CS_GLU"/>
</dbReference>
<organism evidence="8 9">
    <name type="scientific">Alicyclobacillus tolerans</name>
    <dbReference type="NCBI Taxonomy" id="90970"/>
    <lineage>
        <taxon>Bacteria</taxon>
        <taxon>Bacillati</taxon>
        <taxon>Bacillota</taxon>
        <taxon>Bacilli</taxon>
        <taxon>Bacillales</taxon>
        <taxon>Alicyclobacillaceae</taxon>
        <taxon>Alicyclobacillus</taxon>
    </lineage>
</organism>
<dbReference type="RefSeq" id="WP_165611970.1">
    <property type="nucleotide sequence ID" value="NZ_FRAF01000010.1"/>
</dbReference>
<name>A0A1M6QQX3_9BACL</name>
<evidence type="ECO:0000256" key="6">
    <source>
        <dbReference type="RuleBase" id="RU003345"/>
    </source>
</evidence>
<evidence type="ECO:0000259" key="7">
    <source>
        <dbReference type="Pfam" id="PF00171"/>
    </source>
</evidence>
<dbReference type="Gene3D" id="3.40.605.10">
    <property type="entry name" value="Aldehyde Dehydrogenase, Chain A, domain 1"/>
    <property type="match status" value="1"/>
</dbReference>
<evidence type="ECO:0000313" key="8">
    <source>
        <dbReference type="EMBL" id="SHK22624.1"/>
    </source>
</evidence>
<dbReference type="PANTHER" id="PTHR11699">
    <property type="entry name" value="ALDEHYDE DEHYDROGENASE-RELATED"/>
    <property type="match status" value="1"/>
</dbReference>
<feature type="active site" evidence="4 5">
    <location>
        <position position="233"/>
    </location>
</feature>
<evidence type="ECO:0000256" key="1">
    <source>
        <dbReference type="ARBA" id="ARBA00009986"/>
    </source>
</evidence>
<protein>
    <recommendedName>
        <fullName evidence="3">Aldehyde dehydrogenase</fullName>
    </recommendedName>
</protein>
<evidence type="ECO:0000256" key="5">
    <source>
        <dbReference type="PROSITE-ProRule" id="PRU10007"/>
    </source>
</evidence>
<dbReference type="Proteomes" id="UP000184016">
    <property type="component" value="Unassembled WGS sequence"/>
</dbReference>
<keyword evidence="9" id="KW-1185">Reference proteome</keyword>
<dbReference type="PIRSF" id="PIRSF036492">
    <property type="entry name" value="ALDH"/>
    <property type="match status" value="1"/>
</dbReference>
<keyword evidence="2 3" id="KW-0560">Oxidoreductase</keyword>
<dbReference type="STRING" id="1830138.SAMN05443507_11087"/>
<dbReference type="AlphaFoldDB" id="A0A1M6QQX3"/>
<feature type="active site" evidence="4">
    <location>
        <position position="267"/>
    </location>
</feature>
<gene>
    <name evidence="8" type="ORF">SAMN05443507_11087</name>
</gene>
<dbReference type="Pfam" id="PF00171">
    <property type="entry name" value="Aldedh"/>
    <property type="match status" value="1"/>
</dbReference>
<dbReference type="SUPFAM" id="SSF53720">
    <property type="entry name" value="ALDH-like"/>
    <property type="match status" value="1"/>
</dbReference>
<sequence>MSNLSASAIDDRVSEYAWQPKTEDDLESIYQRARKQFSVWKNYSVQERIVWLRKLRYHIAENRDRIANVIHQATGKPFLEALSSEVMMVLESLRFLEKHAEKLLRPQKRKTPMILFGKKSYLQFQPRGIVLVISPWNFPFQLAMVPVIEALAAGNCVLLKPSEWTPSVTELMQSLFHEVGFPEGVVQVILGDGKTGRELIQKHPDFIHFTGSVATGRRIQSLAAEQLIPTTLELGGKDPMIVFADAHLERAVRGALWGAFCNSGQVCLSIERLYVERSILPVFQELLIQSLAQLCQGEDIDADLGSMTTMAQIEKVKSQVLEALQQGATLLAGEHPDHWLENSRKLAPMLITNVPNHVSLLNEETFGPILPILPFDQEDEVIELANQSRLGLGASVWTADLQRAKRVAAQLVTGNVCLNDVIISIANPYLPYGGTKEGGIGKYHGAEGLYAFSIQTSILLSEGKSPSEMHWFPYAGKSQSLSQLIASWYGKHKNPFKLLQAYMKLLNLSRKRNYK</sequence>
<dbReference type="CDD" id="cd07099">
    <property type="entry name" value="ALDH_DDALDH"/>
    <property type="match status" value="1"/>
</dbReference>
<dbReference type="PROSITE" id="PS00687">
    <property type="entry name" value="ALDEHYDE_DEHYDR_GLU"/>
    <property type="match status" value="1"/>
</dbReference>
<evidence type="ECO:0000256" key="4">
    <source>
        <dbReference type="PIRSR" id="PIRSR036492-1"/>
    </source>
</evidence>
<dbReference type="InterPro" id="IPR016161">
    <property type="entry name" value="Ald_DH/histidinol_DH"/>
</dbReference>
<proteinExistence type="inferred from homology"/>
<evidence type="ECO:0000313" key="9">
    <source>
        <dbReference type="Proteomes" id="UP000184016"/>
    </source>
</evidence>
<dbReference type="InterPro" id="IPR016163">
    <property type="entry name" value="Ald_DH_C"/>
</dbReference>
<evidence type="ECO:0000256" key="2">
    <source>
        <dbReference type="ARBA" id="ARBA00023002"/>
    </source>
</evidence>
<dbReference type="EMBL" id="FRAF01000010">
    <property type="protein sequence ID" value="SHK22624.1"/>
    <property type="molecule type" value="Genomic_DNA"/>
</dbReference>
<dbReference type="InterPro" id="IPR016162">
    <property type="entry name" value="Ald_DH_N"/>
</dbReference>